<sequence length="96" mass="10385">MMNRRRRLHLMPDGNWHEEAPHTCANGHVLQARSVLVGARACGCGIGHHRTHHCRTCGDTVFSPPLGETCTDGTFDGRAGRATRADRTPGLAAGEE</sequence>
<evidence type="ECO:0000313" key="3">
    <source>
        <dbReference type="EMBL" id="SFA53909.1"/>
    </source>
</evidence>
<dbReference type="RefSeq" id="WP_162269851.1">
    <property type="nucleotide sequence ID" value="NZ_JABUKE010000018.1"/>
</dbReference>
<reference evidence="2 5" key="2">
    <citation type="submission" date="2020-06" db="EMBL/GenBank/DDBJ databases">
        <title>Taxonomy, biology and ecology of Rhodococcus bacteria occurring in California pistachio and other woody hosts as revealed by genome sequence analyses.</title>
        <authorList>
            <person name="Gai Y."/>
            <person name="Riely B."/>
        </authorList>
    </citation>
    <scope>NUCLEOTIDE SEQUENCE [LARGE SCALE GENOMIC DNA]</scope>
    <source>
        <strain evidence="2 5">BP-284</strain>
    </source>
</reference>
<dbReference type="Proteomes" id="UP001520140">
    <property type="component" value="Unassembled WGS sequence"/>
</dbReference>
<accession>A0A1I0TQ98</accession>
<dbReference type="AlphaFoldDB" id="A0A1I0TQ98"/>
<organism evidence="3 4">
    <name type="scientific">Rhodococcoides kroppenstedtii</name>
    <dbReference type="NCBI Taxonomy" id="293050"/>
    <lineage>
        <taxon>Bacteria</taxon>
        <taxon>Bacillati</taxon>
        <taxon>Actinomycetota</taxon>
        <taxon>Actinomycetes</taxon>
        <taxon>Mycobacteriales</taxon>
        <taxon>Nocardiaceae</taxon>
        <taxon>Rhodococcoides</taxon>
    </lineage>
</organism>
<protein>
    <submittedName>
        <fullName evidence="3">Uncharacterized protein</fullName>
    </submittedName>
</protein>
<dbReference type="EMBL" id="FOJN01000008">
    <property type="protein sequence ID" value="SFA53909.1"/>
    <property type="molecule type" value="Genomic_DNA"/>
</dbReference>
<keyword evidence="5" id="KW-1185">Reference proteome</keyword>
<evidence type="ECO:0000313" key="4">
    <source>
        <dbReference type="Proteomes" id="UP000182054"/>
    </source>
</evidence>
<reference evidence="3 4" key="1">
    <citation type="submission" date="2016-10" db="EMBL/GenBank/DDBJ databases">
        <authorList>
            <person name="de Groot N.N."/>
        </authorList>
    </citation>
    <scope>NUCLEOTIDE SEQUENCE [LARGE SCALE GENOMIC DNA]</scope>
    <source>
        <strain evidence="3 4">DSM 44908</strain>
    </source>
</reference>
<evidence type="ECO:0000313" key="5">
    <source>
        <dbReference type="Proteomes" id="UP001520140"/>
    </source>
</evidence>
<dbReference type="EMBL" id="JABUKG010000018">
    <property type="protein sequence ID" value="MBY6322238.1"/>
    <property type="molecule type" value="Genomic_DNA"/>
</dbReference>
<feature type="region of interest" description="Disordered" evidence="1">
    <location>
        <begin position="73"/>
        <end position="96"/>
    </location>
</feature>
<evidence type="ECO:0000256" key="1">
    <source>
        <dbReference type="SAM" id="MobiDB-lite"/>
    </source>
</evidence>
<dbReference type="Proteomes" id="UP000182054">
    <property type="component" value="Unassembled WGS sequence"/>
</dbReference>
<feature type="compositionally biased region" description="Low complexity" evidence="1">
    <location>
        <begin position="73"/>
        <end position="82"/>
    </location>
</feature>
<evidence type="ECO:0000313" key="2">
    <source>
        <dbReference type="EMBL" id="MBY6322238.1"/>
    </source>
</evidence>
<proteinExistence type="predicted"/>
<gene>
    <name evidence="2" type="ORF">HQ605_15525</name>
    <name evidence="3" type="ORF">SAMN05444374_108158</name>
</gene>
<name>A0A1I0TQ98_9NOCA</name>